<protein>
    <submittedName>
        <fullName evidence="2">Putative repeat protein (TIGR03943 family)</fullName>
    </submittedName>
</protein>
<proteinExistence type="predicted"/>
<dbReference type="EMBL" id="SMFZ01000001">
    <property type="protein sequence ID" value="TCK25787.1"/>
    <property type="molecule type" value="Genomic_DNA"/>
</dbReference>
<dbReference type="Pfam" id="PF21537">
    <property type="entry name" value="DUF1980_C"/>
    <property type="match status" value="1"/>
</dbReference>
<gene>
    <name evidence="2" type="ORF">EV378_1611</name>
</gene>
<keyword evidence="3" id="KW-1185">Reference proteome</keyword>
<dbReference type="InterPro" id="IPR048447">
    <property type="entry name" value="DUF1980_C"/>
</dbReference>
<organism evidence="2 3">
    <name type="scientific">Pseudonocardia endophytica</name>
    <dbReference type="NCBI Taxonomy" id="401976"/>
    <lineage>
        <taxon>Bacteria</taxon>
        <taxon>Bacillati</taxon>
        <taxon>Actinomycetota</taxon>
        <taxon>Actinomycetes</taxon>
        <taxon>Pseudonocardiales</taxon>
        <taxon>Pseudonocardiaceae</taxon>
        <taxon>Pseudonocardia</taxon>
    </lineage>
</organism>
<evidence type="ECO:0000259" key="1">
    <source>
        <dbReference type="Pfam" id="PF21537"/>
    </source>
</evidence>
<comment type="caution">
    <text evidence="2">The sequence shown here is derived from an EMBL/GenBank/DDBJ whole genome shotgun (WGS) entry which is preliminary data.</text>
</comment>
<dbReference type="Proteomes" id="UP000295560">
    <property type="component" value="Unassembled WGS sequence"/>
</dbReference>
<evidence type="ECO:0000313" key="3">
    <source>
        <dbReference type="Proteomes" id="UP000295560"/>
    </source>
</evidence>
<evidence type="ECO:0000313" key="2">
    <source>
        <dbReference type="EMBL" id="TCK25787.1"/>
    </source>
</evidence>
<sequence>MRILFAFDPWRSAILLVAGDTAGQWRTWYTEAIPLAEHRYERYPLTGFVVRRDDGTVELARLTIICCAADARVNRVRLRGDLPLDAFAADTWLRVRGTLVPSPAVPAPARSVPALTATSVEEIPAPADVYEY</sequence>
<accession>A0A4R1HT05</accession>
<dbReference type="AlphaFoldDB" id="A0A4R1HT05"/>
<name>A0A4R1HT05_PSEEN</name>
<feature type="domain" description="DUF1980" evidence="1">
    <location>
        <begin position="42"/>
        <end position="132"/>
    </location>
</feature>
<reference evidence="2 3" key="1">
    <citation type="submission" date="2019-03" db="EMBL/GenBank/DDBJ databases">
        <title>Sequencing the genomes of 1000 actinobacteria strains.</title>
        <authorList>
            <person name="Klenk H.-P."/>
        </authorList>
    </citation>
    <scope>NUCLEOTIDE SEQUENCE [LARGE SCALE GENOMIC DNA]</scope>
    <source>
        <strain evidence="2 3">DSM 44969</strain>
    </source>
</reference>